<feature type="non-terminal residue" evidence="1">
    <location>
        <position position="65"/>
    </location>
</feature>
<proteinExistence type="predicted"/>
<evidence type="ECO:0000313" key="2">
    <source>
        <dbReference type="Proteomes" id="UP000789342"/>
    </source>
</evidence>
<comment type="caution">
    <text evidence="1">The sequence shown here is derived from an EMBL/GenBank/DDBJ whole genome shotgun (WGS) entry which is preliminary data.</text>
</comment>
<protein>
    <submittedName>
        <fullName evidence="1">7311_t:CDS:1</fullName>
    </submittedName>
</protein>
<evidence type="ECO:0000313" key="1">
    <source>
        <dbReference type="EMBL" id="CAG8781530.1"/>
    </source>
</evidence>
<gene>
    <name evidence="1" type="ORF">AMORRO_LOCUS17363</name>
</gene>
<name>A0A9N9P2B6_9GLOM</name>
<dbReference type="Proteomes" id="UP000789342">
    <property type="component" value="Unassembled WGS sequence"/>
</dbReference>
<organism evidence="1 2">
    <name type="scientific">Acaulospora morrowiae</name>
    <dbReference type="NCBI Taxonomy" id="94023"/>
    <lineage>
        <taxon>Eukaryota</taxon>
        <taxon>Fungi</taxon>
        <taxon>Fungi incertae sedis</taxon>
        <taxon>Mucoromycota</taxon>
        <taxon>Glomeromycotina</taxon>
        <taxon>Glomeromycetes</taxon>
        <taxon>Diversisporales</taxon>
        <taxon>Acaulosporaceae</taxon>
        <taxon>Acaulospora</taxon>
    </lineage>
</organism>
<reference evidence="1" key="1">
    <citation type="submission" date="2021-06" db="EMBL/GenBank/DDBJ databases">
        <authorList>
            <person name="Kallberg Y."/>
            <person name="Tangrot J."/>
            <person name="Rosling A."/>
        </authorList>
    </citation>
    <scope>NUCLEOTIDE SEQUENCE</scope>
    <source>
        <strain evidence="1">CL551</strain>
    </source>
</reference>
<keyword evidence="2" id="KW-1185">Reference proteome</keyword>
<dbReference type="AlphaFoldDB" id="A0A9N9P2B6"/>
<sequence length="65" mass="7849">TKAKQWKLFQENLDKEIEWQEELHNTTHMSVERLWNITWNKKTTSNYTTSTEISVQFITLGNLYT</sequence>
<accession>A0A9N9P2B6</accession>
<dbReference type="EMBL" id="CAJVPV010053140">
    <property type="protein sequence ID" value="CAG8781530.1"/>
    <property type="molecule type" value="Genomic_DNA"/>
</dbReference>